<dbReference type="InterPro" id="IPR011250">
    <property type="entry name" value="OMP/PagP_B-barrel"/>
</dbReference>
<protein>
    <submittedName>
        <fullName evidence="3">Slam-dependent surface lipoprotein</fullName>
    </submittedName>
</protein>
<organism evidence="3 4">
    <name type="scientific">Arsenophonus apicola</name>
    <dbReference type="NCBI Taxonomy" id="2879119"/>
    <lineage>
        <taxon>Bacteria</taxon>
        <taxon>Pseudomonadati</taxon>
        <taxon>Pseudomonadota</taxon>
        <taxon>Gammaproteobacteria</taxon>
        <taxon>Enterobacterales</taxon>
        <taxon>Morganellaceae</taxon>
        <taxon>Arsenophonus</taxon>
    </lineage>
</organism>
<dbReference type="InterPro" id="IPR054843">
    <property type="entry name" value="Slam_hemophilin_C"/>
</dbReference>
<gene>
    <name evidence="3" type="ORF">QG404_14735</name>
</gene>
<dbReference type="SUPFAM" id="SSF56925">
    <property type="entry name" value="OMPA-like"/>
    <property type="match status" value="1"/>
</dbReference>
<dbReference type="InterPro" id="IPR054535">
    <property type="entry name" value="HphA_N"/>
</dbReference>
<evidence type="ECO:0000313" key="4">
    <source>
        <dbReference type="Proteomes" id="UP001231859"/>
    </source>
</evidence>
<dbReference type="RefSeq" id="WP_280938260.1">
    <property type="nucleotide sequence ID" value="NZ_CP123759.1"/>
</dbReference>
<evidence type="ECO:0000313" key="3">
    <source>
        <dbReference type="EMBL" id="WGO83550.1"/>
    </source>
</evidence>
<keyword evidence="4" id="KW-1185">Reference proteome</keyword>
<sequence>MKKLNIITLLMLSIGYIGFSQAITGYNKSNTSNDNRLIIGEIEEASNRFHKAKKGDPAIGLTDLHGSKKIGFPGLAMISPKDDNNVYKLGGTSSSHHPNMGSFAFVKLDDVDVFFGEWAQDNDMSSASHTAYYAGKDITPEMPNAGTAIYAIKGINDYSNNGFMTGELTADFAENSLKGSFSHSALTMNIDADIKENGSFSGKASADSIEGTTTGHFFGNNANYLAGITQFENNHQLDTAFAGTKQ</sequence>
<feature type="domain" description="HphA C-terminal" evidence="2">
    <location>
        <begin position="142"/>
        <end position="245"/>
    </location>
</feature>
<name>A0ABY8P224_9GAMM</name>
<dbReference type="Proteomes" id="UP001231859">
    <property type="component" value="Chromosome"/>
</dbReference>
<reference evidence="3 4" key="1">
    <citation type="submission" date="2023-04" db="EMBL/GenBank/DDBJ databases">
        <title>Genome dynamics across the evolutionary transition to endosymbiosis.</title>
        <authorList>
            <person name="Siozios S."/>
            <person name="Nadal-Jimenez P."/>
            <person name="Azagi T."/>
            <person name="Sprong H."/>
            <person name="Frost C.L."/>
            <person name="Parratt S.R."/>
            <person name="Taylor G."/>
            <person name="Brettell L."/>
            <person name="Lew K.C."/>
            <person name="Croft L."/>
            <person name="King K.C."/>
            <person name="Brockhurst M.A."/>
            <person name="Hypsa V."/>
            <person name="Novakova E."/>
            <person name="Darby A.C."/>
            <person name="Hurst G.D.D."/>
        </authorList>
    </citation>
    <scope>NUCLEOTIDE SEQUENCE [LARGE SCALE GENOMIC DNA]</scope>
    <source>
        <strain evidence="4">aApi_AU</strain>
    </source>
</reference>
<accession>A0ABY8P224</accession>
<feature type="domain" description="HphA N-terminal heme-binding" evidence="1">
    <location>
        <begin position="21"/>
        <end position="130"/>
    </location>
</feature>
<dbReference type="EMBL" id="CP123759">
    <property type="protein sequence ID" value="WGO83550.1"/>
    <property type="molecule type" value="Genomic_DNA"/>
</dbReference>
<proteinExistence type="predicted"/>
<dbReference type="Pfam" id="PF22829">
    <property type="entry name" value="HphA_C"/>
    <property type="match status" value="1"/>
</dbReference>
<keyword evidence="3" id="KW-0449">Lipoprotein</keyword>
<evidence type="ECO:0000259" key="2">
    <source>
        <dbReference type="Pfam" id="PF22829"/>
    </source>
</evidence>
<evidence type="ECO:0000259" key="1">
    <source>
        <dbReference type="Pfam" id="PF22828"/>
    </source>
</evidence>
<dbReference type="InterPro" id="IPR054536">
    <property type="entry name" value="HphA_C"/>
</dbReference>
<dbReference type="Gene3D" id="2.40.160.90">
    <property type="match status" value="1"/>
</dbReference>
<dbReference type="NCBIfam" id="NF041636">
    <property type="entry name" value="slam_lipo"/>
    <property type="match status" value="1"/>
</dbReference>
<dbReference type="Pfam" id="PF22828">
    <property type="entry name" value="HphA_N"/>
    <property type="match status" value="1"/>
</dbReference>